<dbReference type="CTD" id="36342831"/>
<gene>
    <name evidence="2" type="ORF">EGR_07116</name>
</gene>
<dbReference type="Pfam" id="PF12053">
    <property type="entry name" value="Par3_HAL_N_term"/>
    <property type="match status" value="1"/>
</dbReference>
<accession>W6UAB7</accession>
<dbReference type="AlphaFoldDB" id="W6UAB7"/>
<dbReference type="KEGG" id="egl:EGR_07116"/>
<dbReference type="Proteomes" id="UP000019149">
    <property type="component" value="Unassembled WGS sequence"/>
</dbReference>
<evidence type="ECO:0000313" key="3">
    <source>
        <dbReference type="Proteomes" id="UP000019149"/>
    </source>
</evidence>
<dbReference type="EMBL" id="APAU02000070">
    <property type="protein sequence ID" value="EUB58010.1"/>
    <property type="molecule type" value="Genomic_DNA"/>
</dbReference>
<dbReference type="OrthoDB" id="6288068at2759"/>
<comment type="caution">
    <text evidence="2">The sequence shown here is derived from an EMBL/GenBank/DDBJ whole genome shotgun (WGS) entry which is preliminary data.</text>
</comment>
<name>W6UAB7_ECHGR</name>
<organism evidence="2 3">
    <name type="scientific">Echinococcus granulosus</name>
    <name type="common">Hydatid tapeworm</name>
    <dbReference type="NCBI Taxonomy" id="6210"/>
    <lineage>
        <taxon>Eukaryota</taxon>
        <taxon>Metazoa</taxon>
        <taxon>Spiralia</taxon>
        <taxon>Lophotrochozoa</taxon>
        <taxon>Platyhelminthes</taxon>
        <taxon>Cestoda</taxon>
        <taxon>Eucestoda</taxon>
        <taxon>Cyclophyllidea</taxon>
        <taxon>Taeniidae</taxon>
        <taxon>Echinococcus</taxon>
        <taxon>Echinococcus granulosus group</taxon>
    </lineage>
</organism>
<evidence type="ECO:0000259" key="1">
    <source>
        <dbReference type="Pfam" id="PF12053"/>
    </source>
</evidence>
<reference evidence="2 3" key="1">
    <citation type="journal article" date="2013" name="Nat. Genet.">
        <title>The genome of the hydatid tapeworm Echinococcus granulosus.</title>
        <authorList>
            <person name="Zheng H."/>
            <person name="Zhang W."/>
            <person name="Zhang L."/>
            <person name="Zhang Z."/>
            <person name="Li J."/>
            <person name="Lu G."/>
            <person name="Zhu Y."/>
            <person name="Wang Y."/>
            <person name="Huang Y."/>
            <person name="Liu J."/>
            <person name="Kang H."/>
            <person name="Chen J."/>
            <person name="Wang L."/>
            <person name="Chen A."/>
            <person name="Yu S."/>
            <person name="Gao Z."/>
            <person name="Jin L."/>
            <person name="Gu W."/>
            <person name="Wang Z."/>
            <person name="Zhao L."/>
            <person name="Shi B."/>
            <person name="Wen H."/>
            <person name="Lin R."/>
            <person name="Jones M.K."/>
            <person name="Brejova B."/>
            <person name="Vinar T."/>
            <person name="Zhao G."/>
            <person name="McManus D.P."/>
            <person name="Chen Z."/>
            <person name="Zhou Y."/>
            <person name="Wang S."/>
        </authorList>
    </citation>
    <scope>NUCLEOTIDE SEQUENCE [LARGE SCALE GENOMIC DNA]</scope>
</reference>
<keyword evidence="3" id="KW-1185">Reference proteome</keyword>
<dbReference type="Gene3D" id="3.10.20.90">
    <property type="entry name" value="Phosphatidylinositol 3-kinase Catalytic Subunit, Chain A, domain 1"/>
    <property type="match status" value="1"/>
</dbReference>
<sequence>MTILLAVNLKRKQLLKINPQKSRDTQNWFKERISKGGLSLVTKQIPRGSALPQGSDSALTGPVAMMDAEALSESMTEASEATSAVVHAVGEMEARLTRQRHPTATLFIVEALTLARDGGILDWDDRVRDVLDDRELYTVQFKVRRLCESKQLLLFSSVNIKNKLEALPPFNCPISYEKFWLKVTIFECINSPMFVLQ</sequence>
<proteinExistence type="predicted"/>
<dbReference type="RefSeq" id="XP_024349206.1">
    <property type="nucleotide sequence ID" value="XM_024496365.1"/>
</dbReference>
<feature type="domain" description="Par3/HAL N-terminal" evidence="1">
    <location>
        <begin position="107"/>
        <end position="137"/>
    </location>
</feature>
<protein>
    <recommendedName>
        <fullName evidence="1">Par3/HAL N-terminal domain-containing protein</fullName>
    </recommendedName>
</protein>
<dbReference type="GeneID" id="36342831"/>
<dbReference type="InterPro" id="IPR021922">
    <property type="entry name" value="Par3/HAL_N"/>
</dbReference>
<evidence type="ECO:0000313" key="2">
    <source>
        <dbReference type="EMBL" id="EUB58010.1"/>
    </source>
</evidence>